<evidence type="ECO:0000256" key="1">
    <source>
        <dbReference type="SAM" id="SignalP"/>
    </source>
</evidence>
<dbReference type="RefSeq" id="WP_326711511.1">
    <property type="nucleotide sequence ID" value="NZ_BAAAKQ010000039.1"/>
</dbReference>
<keyword evidence="1" id="KW-0732">Signal</keyword>
<evidence type="ECO:0000313" key="2">
    <source>
        <dbReference type="EMBL" id="MFA3838841.1"/>
    </source>
</evidence>
<sequence>MYPSLGRQAARTALAAAIVLSVVSLSGRAHPAAAQAAVHKGAVHTVAVPDGTAPGRGVLAARSTEAFSMLRAPGRRG</sequence>
<reference evidence="2 3" key="1">
    <citation type="submission" date="2024-08" db="EMBL/GenBank/DDBJ databases">
        <title>Genome sequence of Streptomyces aureus CACIA-1.46HGO.</title>
        <authorList>
            <person name="Evangelista-Martinez Z."/>
        </authorList>
    </citation>
    <scope>NUCLEOTIDE SEQUENCE [LARGE SCALE GENOMIC DNA]</scope>
    <source>
        <strain evidence="2 3">CACIA-1.46HGO</strain>
    </source>
</reference>
<gene>
    <name evidence="2" type="ORF">ACEG43_22130</name>
</gene>
<keyword evidence="3" id="KW-1185">Reference proteome</keyword>
<dbReference type="Proteomes" id="UP001571476">
    <property type="component" value="Unassembled WGS sequence"/>
</dbReference>
<accession>A0ABV4SKV1</accession>
<organism evidence="2 3">
    <name type="scientific">Streptomyces aureus</name>
    <dbReference type="NCBI Taxonomy" id="193461"/>
    <lineage>
        <taxon>Bacteria</taxon>
        <taxon>Bacillati</taxon>
        <taxon>Actinomycetota</taxon>
        <taxon>Actinomycetes</taxon>
        <taxon>Kitasatosporales</taxon>
        <taxon>Streptomycetaceae</taxon>
        <taxon>Streptomyces</taxon>
    </lineage>
</organism>
<feature type="signal peptide" evidence="1">
    <location>
        <begin position="1"/>
        <end position="31"/>
    </location>
</feature>
<evidence type="ECO:0000313" key="3">
    <source>
        <dbReference type="Proteomes" id="UP001571476"/>
    </source>
</evidence>
<protein>
    <submittedName>
        <fullName evidence="2">Uncharacterized protein</fullName>
    </submittedName>
</protein>
<proteinExistence type="predicted"/>
<comment type="caution">
    <text evidence="2">The sequence shown here is derived from an EMBL/GenBank/DDBJ whole genome shotgun (WGS) entry which is preliminary data.</text>
</comment>
<name>A0ABV4SKV1_9ACTN</name>
<dbReference type="EMBL" id="JBGOSP010000010">
    <property type="protein sequence ID" value="MFA3838841.1"/>
    <property type="molecule type" value="Genomic_DNA"/>
</dbReference>
<feature type="chain" id="PRO_5046043893" evidence="1">
    <location>
        <begin position="32"/>
        <end position="77"/>
    </location>
</feature>